<dbReference type="Proteomes" id="UP001597124">
    <property type="component" value="Unassembled WGS sequence"/>
</dbReference>
<dbReference type="PANTHER" id="PTHR43479">
    <property type="entry name" value="ACREF/ENVCD OPERON REPRESSOR-RELATED"/>
    <property type="match status" value="1"/>
</dbReference>
<dbReference type="Pfam" id="PF00440">
    <property type="entry name" value="TetR_N"/>
    <property type="match status" value="1"/>
</dbReference>
<evidence type="ECO:0000313" key="5">
    <source>
        <dbReference type="Proteomes" id="UP001597124"/>
    </source>
</evidence>
<comment type="caution">
    <text evidence="4">The sequence shown here is derived from an EMBL/GenBank/DDBJ whole genome shotgun (WGS) entry which is preliminary data.</text>
</comment>
<dbReference type="PANTHER" id="PTHR43479:SF11">
    <property type="entry name" value="ACREF_ENVCD OPERON REPRESSOR-RELATED"/>
    <property type="match status" value="1"/>
</dbReference>
<reference evidence="5" key="1">
    <citation type="journal article" date="2019" name="Int. J. Syst. Evol. Microbiol.">
        <title>The Global Catalogue of Microorganisms (GCM) 10K type strain sequencing project: providing services to taxonomists for standard genome sequencing and annotation.</title>
        <authorList>
            <consortium name="The Broad Institute Genomics Platform"/>
            <consortium name="The Broad Institute Genome Sequencing Center for Infectious Disease"/>
            <person name="Wu L."/>
            <person name="Ma J."/>
        </authorList>
    </citation>
    <scope>NUCLEOTIDE SEQUENCE [LARGE SCALE GENOMIC DNA]</scope>
    <source>
        <strain evidence="5">CCUG 52537</strain>
    </source>
</reference>
<dbReference type="InterPro" id="IPR050624">
    <property type="entry name" value="HTH-type_Tx_Regulator"/>
</dbReference>
<feature type="domain" description="HTH tetR-type" evidence="3">
    <location>
        <begin position="27"/>
        <end position="87"/>
    </location>
</feature>
<dbReference type="EMBL" id="JBHTIK010000002">
    <property type="protein sequence ID" value="MFD0847825.1"/>
    <property type="molecule type" value="Genomic_DNA"/>
</dbReference>
<dbReference type="SUPFAM" id="SSF46689">
    <property type="entry name" value="Homeodomain-like"/>
    <property type="match status" value="1"/>
</dbReference>
<dbReference type="InterPro" id="IPR009057">
    <property type="entry name" value="Homeodomain-like_sf"/>
</dbReference>
<dbReference type="Gene3D" id="1.10.10.60">
    <property type="entry name" value="Homeodomain-like"/>
    <property type="match status" value="1"/>
</dbReference>
<evidence type="ECO:0000256" key="1">
    <source>
        <dbReference type="ARBA" id="ARBA00023125"/>
    </source>
</evidence>
<feature type="DNA-binding region" description="H-T-H motif" evidence="2">
    <location>
        <begin position="50"/>
        <end position="69"/>
    </location>
</feature>
<name>A0ABW3C006_SPHXN</name>
<dbReference type="Gene3D" id="1.10.357.10">
    <property type="entry name" value="Tetracycline Repressor, domain 2"/>
    <property type="match status" value="1"/>
</dbReference>
<dbReference type="RefSeq" id="WP_374594045.1">
    <property type="nucleotide sequence ID" value="NZ_JBHTIK010000002.1"/>
</dbReference>
<sequence>MNGISSIRFSTFLAALSGEIRKVRSGEKTKLNLLSSGVRLLEDVGYRDLNVEDVSLDAGLAKGTFYIHFPSKDAFLHEMARRYVDYERQIYPVLPSNHSHYANVRQWIAWYETTFMNNVGVLRAMVQMADVDATMCAIWHDRNEAIADRTLEFAVRRMGKPPRDRDLFHLMQRTAGGMLDQSLFARLRIQAGPGIKQEYPAEFLIELHALMLYRALYGQNPPADQAGEICALVEMQVPE</sequence>
<accession>A0ABW3C006</accession>
<dbReference type="InterPro" id="IPR001647">
    <property type="entry name" value="HTH_TetR"/>
</dbReference>
<evidence type="ECO:0000256" key="2">
    <source>
        <dbReference type="PROSITE-ProRule" id="PRU00335"/>
    </source>
</evidence>
<proteinExistence type="predicted"/>
<evidence type="ECO:0000259" key="3">
    <source>
        <dbReference type="PROSITE" id="PS50977"/>
    </source>
</evidence>
<keyword evidence="5" id="KW-1185">Reference proteome</keyword>
<keyword evidence="1 2" id="KW-0238">DNA-binding</keyword>
<protein>
    <submittedName>
        <fullName evidence="4">TetR/AcrR family transcriptional regulator</fullName>
    </submittedName>
</protein>
<dbReference type="PRINTS" id="PR00455">
    <property type="entry name" value="HTHTETR"/>
</dbReference>
<dbReference type="PROSITE" id="PS50977">
    <property type="entry name" value="HTH_TETR_2"/>
    <property type="match status" value="1"/>
</dbReference>
<gene>
    <name evidence="4" type="ORF">ACFQ00_05760</name>
</gene>
<evidence type="ECO:0000313" key="4">
    <source>
        <dbReference type="EMBL" id="MFD0847825.1"/>
    </source>
</evidence>
<organism evidence="4 5">
    <name type="scientific">Sphingosinicella xenopeptidilytica</name>
    <dbReference type="NCBI Taxonomy" id="364098"/>
    <lineage>
        <taxon>Bacteria</taxon>
        <taxon>Pseudomonadati</taxon>
        <taxon>Pseudomonadota</taxon>
        <taxon>Alphaproteobacteria</taxon>
        <taxon>Sphingomonadales</taxon>
        <taxon>Sphingosinicellaceae</taxon>
        <taxon>Sphingosinicella</taxon>
    </lineage>
</organism>